<gene>
    <name evidence="2" type="ORF">Back2_14720</name>
</gene>
<dbReference type="InterPro" id="IPR041657">
    <property type="entry name" value="HTH_17"/>
</dbReference>
<dbReference type="GO" id="GO:0003677">
    <property type="term" value="F:DNA binding"/>
    <property type="evidence" value="ECO:0007669"/>
    <property type="project" value="InterPro"/>
</dbReference>
<protein>
    <recommendedName>
        <fullName evidence="1">Helix-turn-helix domain-containing protein</fullName>
    </recommendedName>
</protein>
<evidence type="ECO:0000259" key="1">
    <source>
        <dbReference type="Pfam" id="PF12728"/>
    </source>
</evidence>
<keyword evidence="3" id="KW-1185">Reference proteome</keyword>
<reference evidence="2 3" key="1">
    <citation type="submission" date="2018-11" db="EMBL/GenBank/DDBJ databases">
        <title>Complete genome sequence of Nocardioides baekrokdamisoli strain KCTC 39748.</title>
        <authorList>
            <person name="Kang S.W."/>
            <person name="Lee K.C."/>
            <person name="Kim K.K."/>
            <person name="Kim J.S."/>
            <person name="Kim D.S."/>
            <person name="Ko S.H."/>
            <person name="Yang S.H."/>
            <person name="Shin Y.K."/>
            <person name="Lee J.S."/>
        </authorList>
    </citation>
    <scope>NUCLEOTIDE SEQUENCE [LARGE SCALE GENOMIC DNA]</scope>
    <source>
        <strain evidence="2 3">KCTC 39748</strain>
    </source>
</reference>
<dbReference type="KEGG" id="nbe:Back2_14720"/>
<dbReference type="Pfam" id="PF12728">
    <property type="entry name" value="HTH_17"/>
    <property type="match status" value="1"/>
</dbReference>
<dbReference type="InterPro" id="IPR009061">
    <property type="entry name" value="DNA-bd_dom_put_sf"/>
</dbReference>
<name>A0A3G9IMF1_9ACTN</name>
<accession>A0A3G9IMF1</accession>
<dbReference type="SUPFAM" id="SSF46955">
    <property type="entry name" value="Putative DNA-binding domain"/>
    <property type="match status" value="1"/>
</dbReference>
<dbReference type="Proteomes" id="UP000271573">
    <property type="component" value="Chromosome"/>
</dbReference>
<organism evidence="2 3">
    <name type="scientific">Nocardioides baekrokdamisoli</name>
    <dbReference type="NCBI Taxonomy" id="1804624"/>
    <lineage>
        <taxon>Bacteria</taxon>
        <taxon>Bacillati</taxon>
        <taxon>Actinomycetota</taxon>
        <taxon>Actinomycetes</taxon>
        <taxon>Propionibacteriales</taxon>
        <taxon>Nocardioidaceae</taxon>
        <taxon>Nocardioides</taxon>
    </lineage>
</organism>
<evidence type="ECO:0000313" key="3">
    <source>
        <dbReference type="Proteomes" id="UP000271573"/>
    </source>
</evidence>
<proteinExistence type="predicted"/>
<dbReference type="NCBIfam" id="TIGR01764">
    <property type="entry name" value="excise"/>
    <property type="match status" value="1"/>
</dbReference>
<feature type="domain" description="Helix-turn-helix" evidence="1">
    <location>
        <begin position="15"/>
        <end position="66"/>
    </location>
</feature>
<dbReference type="EMBL" id="AP019307">
    <property type="protein sequence ID" value="BBH17185.1"/>
    <property type="molecule type" value="Genomic_DNA"/>
</dbReference>
<dbReference type="OrthoDB" id="3401953at2"/>
<dbReference type="AlphaFoldDB" id="A0A3G9IMF1"/>
<sequence length="85" mass="9036">MDYSVDLLAFKEREYLSPAQAAAYLGIALSVLRAYVREGVLPAAQFVRGGRILVRRSDCDAFVDAHRVGGSAAVEASRQHAGGAA</sequence>
<dbReference type="InterPro" id="IPR010093">
    <property type="entry name" value="SinI_DNA-bd"/>
</dbReference>
<dbReference type="RefSeq" id="WP_125568162.1">
    <property type="nucleotide sequence ID" value="NZ_AP019307.1"/>
</dbReference>
<evidence type="ECO:0000313" key="2">
    <source>
        <dbReference type="EMBL" id="BBH17185.1"/>
    </source>
</evidence>